<organism evidence="2 3">
    <name type="scientific">Limnobacter humi</name>
    <dbReference type="NCBI Taxonomy" id="1778671"/>
    <lineage>
        <taxon>Bacteria</taxon>
        <taxon>Pseudomonadati</taxon>
        <taxon>Pseudomonadota</taxon>
        <taxon>Betaproteobacteria</taxon>
        <taxon>Burkholderiales</taxon>
        <taxon>Burkholderiaceae</taxon>
        <taxon>Limnobacter</taxon>
    </lineage>
</organism>
<name>A0ABT1WKS0_9BURK</name>
<keyword evidence="1" id="KW-0472">Membrane</keyword>
<keyword evidence="1" id="KW-1133">Transmembrane helix</keyword>
<evidence type="ECO:0000256" key="1">
    <source>
        <dbReference type="SAM" id="Phobius"/>
    </source>
</evidence>
<keyword evidence="1" id="KW-0812">Transmembrane</keyword>
<dbReference type="Proteomes" id="UP001204142">
    <property type="component" value="Unassembled WGS sequence"/>
</dbReference>
<proteinExistence type="predicted"/>
<reference evidence="2 3" key="1">
    <citation type="submission" date="2022-07" db="EMBL/GenBank/DDBJ databases">
        <authorList>
            <person name="Xamxidin M."/>
            <person name="Wu M."/>
        </authorList>
    </citation>
    <scope>NUCLEOTIDE SEQUENCE [LARGE SCALE GENOMIC DNA]</scope>
    <source>
        <strain evidence="2 3">NBRC 111650</strain>
    </source>
</reference>
<feature type="transmembrane region" description="Helical" evidence="1">
    <location>
        <begin position="21"/>
        <end position="40"/>
    </location>
</feature>
<sequence length="185" mass="20121">MHSKQVGQSPRQRGRGFVTAYLLYGLALMSVVGLAYSRLYSNNEQARIVQQTVEEVNAQIEIIRSKVFLCAAVYPNGDHAQFNARHPYPAPSNAQLNRDDLSNVKCPGSPGGALGLGQLGDGVPLPQTPPEFQPWVYEHTETNGIRLLLVPKVAGGGAVVRTRLQRQLSLVTTVSGDVLYITVLQ</sequence>
<keyword evidence="3" id="KW-1185">Reference proteome</keyword>
<dbReference type="RefSeq" id="WP_256765381.1">
    <property type="nucleotide sequence ID" value="NZ_JANIGO010000005.1"/>
</dbReference>
<dbReference type="EMBL" id="JANIGO010000005">
    <property type="protein sequence ID" value="MCQ8897577.1"/>
    <property type="molecule type" value="Genomic_DNA"/>
</dbReference>
<comment type="caution">
    <text evidence="2">The sequence shown here is derived from an EMBL/GenBank/DDBJ whole genome shotgun (WGS) entry which is preliminary data.</text>
</comment>
<accession>A0ABT1WKS0</accession>
<gene>
    <name evidence="2" type="ORF">NQT62_14135</name>
</gene>
<evidence type="ECO:0000313" key="3">
    <source>
        <dbReference type="Proteomes" id="UP001204142"/>
    </source>
</evidence>
<protein>
    <submittedName>
        <fullName evidence="2">Uncharacterized protein</fullName>
    </submittedName>
</protein>
<evidence type="ECO:0000313" key="2">
    <source>
        <dbReference type="EMBL" id="MCQ8897577.1"/>
    </source>
</evidence>